<keyword evidence="2" id="KW-1185">Reference proteome</keyword>
<dbReference type="EMBL" id="ANOG01000361">
    <property type="protein sequence ID" value="EMI20523.1"/>
    <property type="molecule type" value="Genomic_DNA"/>
</dbReference>
<dbReference type="RefSeq" id="WP_008695816.1">
    <property type="nucleotide sequence ID" value="NZ_ANOG01000361.1"/>
</dbReference>
<name>M5RMH1_9BACT</name>
<organism evidence="1 2">
    <name type="scientific">Rhodopirellula maiorica SM1</name>
    <dbReference type="NCBI Taxonomy" id="1265738"/>
    <lineage>
        <taxon>Bacteria</taxon>
        <taxon>Pseudomonadati</taxon>
        <taxon>Planctomycetota</taxon>
        <taxon>Planctomycetia</taxon>
        <taxon>Pirellulales</taxon>
        <taxon>Pirellulaceae</taxon>
        <taxon>Novipirellula</taxon>
    </lineage>
</organism>
<protein>
    <submittedName>
        <fullName evidence="1">Uncharacterized protein</fullName>
    </submittedName>
</protein>
<dbReference type="PATRIC" id="fig|1265738.3.peg.2569"/>
<dbReference type="Proteomes" id="UP000011991">
    <property type="component" value="Unassembled WGS sequence"/>
</dbReference>
<reference evidence="1 2" key="1">
    <citation type="journal article" date="2013" name="Mar. Genomics">
        <title>Expression of sulfatases in Rhodopirellula baltica and the diversity of sulfatases in the genus Rhodopirellula.</title>
        <authorList>
            <person name="Wegner C.E."/>
            <person name="Richter-Heitmann T."/>
            <person name="Klindworth A."/>
            <person name="Klockow C."/>
            <person name="Richter M."/>
            <person name="Achstetter T."/>
            <person name="Glockner F.O."/>
            <person name="Harder J."/>
        </authorList>
    </citation>
    <scope>NUCLEOTIDE SEQUENCE [LARGE SCALE GENOMIC DNA]</scope>
    <source>
        <strain evidence="1 2">SM1</strain>
    </source>
</reference>
<evidence type="ECO:0000313" key="2">
    <source>
        <dbReference type="Proteomes" id="UP000011991"/>
    </source>
</evidence>
<proteinExistence type="predicted"/>
<comment type="caution">
    <text evidence="1">The sequence shown here is derived from an EMBL/GenBank/DDBJ whole genome shotgun (WGS) entry which is preliminary data.</text>
</comment>
<gene>
    <name evidence="1" type="ORF">RMSM_02555</name>
</gene>
<evidence type="ECO:0000313" key="1">
    <source>
        <dbReference type="EMBL" id="EMI20523.1"/>
    </source>
</evidence>
<sequence length="63" mass="7424">MIDEFANVKLGEEFIHDNKSYRKVDDRRAVLVDDASGDDRNGWHFYPEDEVRRGIQSAIKDQR</sequence>
<dbReference type="AlphaFoldDB" id="M5RMH1"/>
<accession>M5RMH1</accession>